<comment type="caution">
    <text evidence="3">The sequence shown here is derived from an EMBL/GenBank/DDBJ whole genome shotgun (WGS) entry which is preliminary data.</text>
</comment>
<keyword evidence="2" id="KW-1133">Transmembrane helix</keyword>
<protein>
    <recommendedName>
        <fullName evidence="5">Transmembrane protein</fullName>
    </recommendedName>
</protein>
<dbReference type="OrthoDB" id="1055002at2759"/>
<dbReference type="Proteomes" id="UP000467841">
    <property type="component" value="Unassembled WGS sequence"/>
</dbReference>
<feature type="compositionally biased region" description="Basic and acidic residues" evidence="1">
    <location>
        <begin position="144"/>
        <end position="155"/>
    </location>
</feature>
<sequence>MKKVTQVSTQQSQLPEVKLERPVTRLATMRRFLEIPNPAILKVFVISSFATLISGFALAIEWFSHGKNHTEFGWIIYYALFLIFLPLLIWILMAISSSSRCSSQIADSVAAKEPPCTEVSEGNRTEEEETKRNSCRSLAVVVESDERKNKDEKTTPRIKRAVSFPSHGKVRSCRTR</sequence>
<dbReference type="EMBL" id="CACVBM020001063">
    <property type="protein sequence ID" value="CAA7027927.1"/>
    <property type="molecule type" value="Genomic_DNA"/>
</dbReference>
<name>A0A6D2ISB5_9BRAS</name>
<organism evidence="3 4">
    <name type="scientific">Microthlaspi erraticum</name>
    <dbReference type="NCBI Taxonomy" id="1685480"/>
    <lineage>
        <taxon>Eukaryota</taxon>
        <taxon>Viridiplantae</taxon>
        <taxon>Streptophyta</taxon>
        <taxon>Embryophyta</taxon>
        <taxon>Tracheophyta</taxon>
        <taxon>Spermatophyta</taxon>
        <taxon>Magnoliopsida</taxon>
        <taxon>eudicotyledons</taxon>
        <taxon>Gunneridae</taxon>
        <taxon>Pentapetalae</taxon>
        <taxon>rosids</taxon>
        <taxon>malvids</taxon>
        <taxon>Brassicales</taxon>
        <taxon>Brassicaceae</taxon>
        <taxon>Coluteocarpeae</taxon>
        <taxon>Microthlaspi</taxon>
    </lineage>
</organism>
<evidence type="ECO:0008006" key="5">
    <source>
        <dbReference type="Google" id="ProtNLM"/>
    </source>
</evidence>
<keyword evidence="2" id="KW-0812">Transmembrane</keyword>
<feature type="transmembrane region" description="Helical" evidence="2">
    <location>
        <begin position="39"/>
        <end position="63"/>
    </location>
</feature>
<gene>
    <name evidence="3" type="ORF">MERR_LOCUS15162</name>
</gene>
<evidence type="ECO:0000256" key="2">
    <source>
        <dbReference type="SAM" id="Phobius"/>
    </source>
</evidence>
<reference evidence="3" key="1">
    <citation type="submission" date="2020-01" db="EMBL/GenBank/DDBJ databases">
        <authorList>
            <person name="Mishra B."/>
        </authorList>
    </citation>
    <scope>NUCLEOTIDE SEQUENCE [LARGE SCALE GENOMIC DNA]</scope>
</reference>
<proteinExistence type="predicted"/>
<feature type="region of interest" description="Disordered" evidence="1">
    <location>
        <begin position="144"/>
        <end position="176"/>
    </location>
</feature>
<keyword evidence="2" id="KW-0472">Membrane</keyword>
<accession>A0A6D2ISB5</accession>
<keyword evidence="4" id="KW-1185">Reference proteome</keyword>
<feature type="transmembrane region" description="Helical" evidence="2">
    <location>
        <begin position="75"/>
        <end position="95"/>
    </location>
</feature>
<evidence type="ECO:0000313" key="3">
    <source>
        <dbReference type="EMBL" id="CAA7027927.1"/>
    </source>
</evidence>
<evidence type="ECO:0000256" key="1">
    <source>
        <dbReference type="SAM" id="MobiDB-lite"/>
    </source>
</evidence>
<dbReference type="AlphaFoldDB" id="A0A6D2ISB5"/>
<evidence type="ECO:0000313" key="4">
    <source>
        <dbReference type="Proteomes" id="UP000467841"/>
    </source>
</evidence>